<sequence length="93" mass="10655">MVILRSGTLHHTASVNTFDDVFQGHLKGQSELDKLHCLDTSGKCRSSIQQFVAPAFVKLENNRQALEFLYHDPYAKKYDGAFYLLSIYFLEVQ</sequence>
<gene>
    <name evidence="1" type="ORF">DSO57_1022727</name>
</gene>
<evidence type="ECO:0000313" key="2">
    <source>
        <dbReference type="Proteomes" id="UP001165960"/>
    </source>
</evidence>
<comment type="caution">
    <text evidence="1">The sequence shown here is derived from an EMBL/GenBank/DDBJ whole genome shotgun (WGS) entry which is preliminary data.</text>
</comment>
<accession>A0ACC2S4X7</accession>
<protein>
    <submittedName>
        <fullName evidence="1">Uncharacterized protein</fullName>
    </submittedName>
</protein>
<name>A0ACC2S4X7_9FUNG</name>
<reference evidence="1" key="1">
    <citation type="submission" date="2022-04" db="EMBL/GenBank/DDBJ databases">
        <title>Genome of the entomopathogenic fungus Entomophthora muscae.</title>
        <authorList>
            <person name="Elya C."/>
            <person name="Lovett B.R."/>
            <person name="Lee E."/>
            <person name="Macias A.M."/>
            <person name="Hajek A.E."/>
            <person name="De Bivort B.L."/>
            <person name="Kasson M.T."/>
            <person name="De Fine Licht H.H."/>
            <person name="Stajich J.E."/>
        </authorList>
    </citation>
    <scope>NUCLEOTIDE SEQUENCE</scope>
    <source>
        <strain evidence="1">Berkeley</strain>
    </source>
</reference>
<evidence type="ECO:0000313" key="1">
    <source>
        <dbReference type="EMBL" id="KAJ9057436.1"/>
    </source>
</evidence>
<dbReference type="Proteomes" id="UP001165960">
    <property type="component" value="Unassembled WGS sequence"/>
</dbReference>
<organism evidence="1 2">
    <name type="scientific">Entomophthora muscae</name>
    <dbReference type="NCBI Taxonomy" id="34485"/>
    <lineage>
        <taxon>Eukaryota</taxon>
        <taxon>Fungi</taxon>
        <taxon>Fungi incertae sedis</taxon>
        <taxon>Zoopagomycota</taxon>
        <taxon>Entomophthoromycotina</taxon>
        <taxon>Entomophthoromycetes</taxon>
        <taxon>Entomophthorales</taxon>
        <taxon>Entomophthoraceae</taxon>
        <taxon>Entomophthora</taxon>
    </lineage>
</organism>
<proteinExistence type="predicted"/>
<dbReference type="EMBL" id="QTSX02005795">
    <property type="protein sequence ID" value="KAJ9057436.1"/>
    <property type="molecule type" value="Genomic_DNA"/>
</dbReference>
<keyword evidence="2" id="KW-1185">Reference proteome</keyword>